<evidence type="ECO:0000256" key="1">
    <source>
        <dbReference type="ARBA" id="ARBA00008056"/>
    </source>
</evidence>
<feature type="domain" description="Non-haem dioxygenase N-terminal" evidence="6">
    <location>
        <begin position="4"/>
        <end position="127"/>
    </location>
</feature>
<sequence>MEVVPVIDMAAYSADPDSEESRKVIQGIFEAASTWGFFVLKGTSISTDQQLALMRSAQELFALPLKDKMALDLAQGSVAWRGYMPLGGEQTHGHQDWKEGLYIGPEHPEDHPLSGMPLHGRNRFPDEALPNMRPDIMAYLEQATELGKTLTDILSEGLGLGRKDLRRRWLDPEPVVLFHCFKYAPVSATANLPSTHLKLSADVNKEESFGIGEHTDFGYLTLLKVDSAGLQVLSPTGKWVDVPVIEGALVVNGEFHYSEGIPRIVTSVHLLILDGTIPTQLVTCSIN</sequence>
<evidence type="ECO:0000256" key="2">
    <source>
        <dbReference type="ARBA" id="ARBA00022723"/>
    </source>
</evidence>
<reference evidence="7 8" key="1">
    <citation type="journal article" date="2024" name="IMA Fungus">
        <title>IMA Genome - F19 : A genome assembly and annotation guide to empower mycologists, including annotated draft genome sequences of Ceratocystis pirilliformis, Diaporthe australafricana, Fusarium ophioides, Paecilomyces lecythidis, and Sporothrix stenoceras.</title>
        <authorList>
            <person name="Aylward J."/>
            <person name="Wilson A.M."/>
            <person name="Visagie C.M."/>
            <person name="Spraker J."/>
            <person name="Barnes I."/>
            <person name="Buitendag C."/>
            <person name="Ceriani C."/>
            <person name="Del Mar Angel L."/>
            <person name="du Plessis D."/>
            <person name="Fuchs T."/>
            <person name="Gasser K."/>
            <person name="Kramer D."/>
            <person name="Li W."/>
            <person name="Munsamy K."/>
            <person name="Piso A."/>
            <person name="Price J.L."/>
            <person name="Sonnekus B."/>
            <person name="Thomas C."/>
            <person name="van der Nest A."/>
            <person name="van Dijk A."/>
            <person name="van Heerden A."/>
            <person name="van Vuuren N."/>
            <person name="Yilmaz N."/>
            <person name="Duong T.A."/>
            <person name="van der Merwe N.A."/>
            <person name="Wingfield M.J."/>
            <person name="Wingfield B.D."/>
        </authorList>
    </citation>
    <scope>NUCLEOTIDE SEQUENCE [LARGE SCALE GENOMIC DNA]</scope>
    <source>
        <strain evidence="7 8">CMW 18300</strain>
    </source>
</reference>
<accession>A0ABR3WDP3</accession>
<dbReference type="InterPro" id="IPR026992">
    <property type="entry name" value="DIOX_N"/>
</dbReference>
<protein>
    <recommendedName>
        <fullName evidence="9">Fe2OG dioxygenase domain-containing protein</fullName>
    </recommendedName>
</protein>
<evidence type="ECO:0008006" key="9">
    <source>
        <dbReference type="Google" id="ProtNLM"/>
    </source>
</evidence>
<proteinExistence type="inferred from homology"/>
<dbReference type="PANTHER" id="PTHR10209:SF881">
    <property type="entry name" value="FI07970P-RELATED"/>
    <property type="match status" value="1"/>
</dbReference>
<evidence type="ECO:0000259" key="5">
    <source>
        <dbReference type="Pfam" id="PF03171"/>
    </source>
</evidence>
<dbReference type="InterPro" id="IPR027443">
    <property type="entry name" value="IPNS-like_sf"/>
</dbReference>
<comment type="similarity">
    <text evidence="1">Belongs to the iron/ascorbate-dependent oxidoreductase family.</text>
</comment>
<evidence type="ECO:0000313" key="7">
    <source>
        <dbReference type="EMBL" id="KAL1859045.1"/>
    </source>
</evidence>
<keyword evidence="3" id="KW-0560">Oxidoreductase</keyword>
<evidence type="ECO:0000256" key="4">
    <source>
        <dbReference type="ARBA" id="ARBA00023004"/>
    </source>
</evidence>
<keyword evidence="8" id="KW-1185">Reference proteome</keyword>
<gene>
    <name evidence="7" type="ORF">Daus18300_009683</name>
</gene>
<keyword evidence="4" id="KW-0408">Iron</keyword>
<feature type="domain" description="Isopenicillin N synthase-like Fe(2+) 2OG dioxygenase" evidence="5">
    <location>
        <begin position="205"/>
        <end position="252"/>
    </location>
</feature>
<dbReference type="SUPFAM" id="SSF51197">
    <property type="entry name" value="Clavaminate synthase-like"/>
    <property type="match status" value="1"/>
</dbReference>
<dbReference type="Pfam" id="PF14226">
    <property type="entry name" value="DIOX_N"/>
    <property type="match status" value="1"/>
</dbReference>
<evidence type="ECO:0000256" key="3">
    <source>
        <dbReference type="ARBA" id="ARBA00023002"/>
    </source>
</evidence>
<dbReference type="InterPro" id="IPR044861">
    <property type="entry name" value="IPNS-like_FE2OG_OXY"/>
</dbReference>
<evidence type="ECO:0000259" key="6">
    <source>
        <dbReference type="Pfam" id="PF14226"/>
    </source>
</evidence>
<dbReference type="Pfam" id="PF03171">
    <property type="entry name" value="2OG-FeII_Oxy"/>
    <property type="match status" value="1"/>
</dbReference>
<dbReference type="EMBL" id="JAWRVE010000100">
    <property type="protein sequence ID" value="KAL1859045.1"/>
    <property type="molecule type" value="Genomic_DNA"/>
</dbReference>
<dbReference type="PANTHER" id="PTHR10209">
    <property type="entry name" value="OXIDOREDUCTASE, 2OG-FE II OXYGENASE FAMILY PROTEIN"/>
    <property type="match status" value="1"/>
</dbReference>
<organism evidence="7 8">
    <name type="scientific">Diaporthe australafricana</name>
    <dbReference type="NCBI Taxonomy" id="127596"/>
    <lineage>
        <taxon>Eukaryota</taxon>
        <taxon>Fungi</taxon>
        <taxon>Dikarya</taxon>
        <taxon>Ascomycota</taxon>
        <taxon>Pezizomycotina</taxon>
        <taxon>Sordariomycetes</taxon>
        <taxon>Sordariomycetidae</taxon>
        <taxon>Diaporthales</taxon>
        <taxon>Diaporthaceae</taxon>
        <taxon>Diaporthe</taxon>
    </lineage>
</organism>
<dbReference type="Proteomes" id="UP001583177">
    <property type="component" value="Unassembled WGS sequence"/>
</dbReference>
<name>A0ABR3WDP3_9PEZI</name>
<keyword evidence="2" id="KW-0479">Metal-binding</keyword>
<evidence type="ECO:0000313" key="8">
    <source>
        <dbReference type="Proteomes" id="UP001583177"/>
    </source>
</evidence>
<comment type="caution">
    <text evidence="7">The sequence shown here is derived from an EMBL/GenBank/DDBJ whole genome shotgun (WGS) entry which is preliminary data.</text>
</comment>
<dbReference type="Gene3D" id="2.60.120.330">
    <property type="entry name" value="B-lactam Antibiotic, Isopenicillin N Synthase, Chain"/>
    <property type="match status" value="1"/>
</dbReference>